<evidence type="ECO:0000313" key="3">
    <source>
        <dbReference type="Proteomes" id="UP001501057"/>
    </source>
</evidence>
<feature type="region of interest" description="Disordered" evidence="1">
    <location>
        <begin position="21"/>
        <end position="60"/>
    </location>
</feature>
<dbReference type="EMBL" id="BAAAME010000004">
    <property type="protein sequence ID" value="GAA1739486.1"/>
    <property type="molecule type" value="Genomic_DNA"/>
</dbReference>
<evidence type="ECO:0000313" key="2">
    <source>
        <dbReference type="EMBL" id="GAA1739486.1"/>
    </source>
</evidence>
<comment type="caution">
    <text evidence="2">The sequence shown here is derived from an EMBL/GenBank/DDBJ whole genome shotgun (WGS) entry which is preliminary data.</text>
</comment>
<evidence type="ECO:0000256" key="1">
    <source>
        <dbReference type="SAM" id="MobiDB-lite"/>
    </source>
</evidence>
<organism evidence="2 3">
    <name type="scientific">Aeromicrobium alkaliterrae</name>
    <dbReference type="NCBI Taxonomy" id="302168"/>
    <lineage>
        <taxon>Bacteria</taxon>
        <taxon>Bacillati</taxon>
        <taxon>Actinomycetota</taxon>
        <taxon>Actinomycetes</taxon>
        <taxon>Propionibacteriales</taxon>
        <taxon>Nocardioidaceae</taxon>
        <taxon>Aeromicrobium</taxon>
    </lineage>
</organism>
<dbReference type="RefSeq" id="WP_344200737.1">
    <property type="nucleotide sequence ID" value="NZ_BAAAME010000004.1"/>
</dbReference>
<protein>
    <submittedName>
        <fullName evidence="2">Uncharacterized protein</fullName>
    </submittedName>
</protein>
<gene>
    <name evidence="2" type="ORF">GCM10009710_19750</name>
</gene>
<reference evidence="2 3" key="1">
    <citation type="journal article" date="2019" name="Int. J. Syst. Evol. Microbiol.">
        <title>The Global Catalogue of Microorganisms (GCM) 10K type strain sequencing project: providing services to taxonomists for standard genome sequencing and annotation.</title>
        <authorList>
            <consortium name="The Broad Institute Genomics Platform"/>
            <consortium name="The Broad Institute Genome Sequencing Center for Infectious Disease"/>
            <person name="Wu L."/>
            <person name="Ma J."/>
        </authorList>
    </citation>
    <scope>NUCLEOTIDE SEQUENCE [LARGE SCALE GENOMIC DNA]</scope>
    <source>
        <strain evidence="2 3">JCM 13518</strain>
    </source>
</reference>
<keyword evidence="3" id="KW-1185">Reference proteome</keyword>
<proteinExistence type="predicted"/>
<accession>A0ABN2JWR4</accession>
<dbReference type="Proteomes" id="UP001501057">
    <property type="component" value="Unassembled WGS sequence"/>
</dbReference>
<name>A0ABN2JWR4_9ACTN</name>
<sequence>MADPAPDPAVAARRERLRRAAELLGDLEPSGTRDDTDQGWGESPGGNDAELRRNVPPHHG</sequence>